<name>A0A4Z1ESH6_9HELO</name>
<gene>
    <name evidence="1" type="ORF">BTUL_0043g00500</name>
</gene>
<sequence length="163" mass="17711">MTDNIALKSSNVFPEVPGTDSILEIPGTDPETALNVKLAYVRRILLIYRGSSLKALSDSGYLIKSHLALEPPSGVFTQLDMGYGTIVGRSSAAQITLGSKSTAALRCTISQVLQRALMQNRAIIIMHATGHTAYNVDLSSIKNLFCLDFFSTVLRRMNIGLHL</sequence>
<comment type="caution">
    <text evidence="1">The sequence shown here is derived from an EMBL/GenBank/DDBJ whole genome shotgun (WGS) entry which is preliminary data.</text>
</comment>
<accession>A0A4Z1ESH6</accession>
<protein>
    <submittedName>
        <fullName evidence="1">Uncharacterized protein</fullName>
    </submittedName>
</protein>
<evidence type="ECO:0000313" key="1">
    <source>
        <dbReference type="EMBL" id="TGO15195.1"/>
    </source>
</evidence>
<organism evidence="1 2">
    <name type="scientific">Botrytis tulipae</name>
    <dbReference type="NCBI Taxonomy" id="87230"/>
    <lineage>
        <taxon>Eukaryota</taxon>
        <taxon>Fungi</taxon>
        <taxon>Dikarya</taxon>
        <taxon>Ascomycota</taxon>
        <taxon>Pezizomycotina</taxon>
        <taxon>Leotiomycetes</taxon>
        <taxon>Helotiales</taxon>
        <taxon>Sclerotiniaceae</taxon>
        <taxon>Botrytis</taxon>
    </lineage>
</organism>
<dbReference type="EMBL" id="PQXH01000043">
    <property type="protein sequence ID" value="TGO15195.1"/>
    <property type="molecule type" value="Genomic_DNA"/>
</dbReference>
<dbReference type="AlphaFoldDB" id="A0A4Z1ESH6"/>
<dbReference type="OrthoDB" id="10314737at2759"/>
<evidence type="ECO:0000313" key="2">
    <source>
        <dbReference type="Proteomes" id="UP000297777"/>
    </source>
</evidence>
<dbReference type="Proteomes" id="UP000297777">
    <property type="component" value="Unassembled WGS sequence"/>
</dbReference>
<reference evidence="1 2" key="1">
    <citation type="submission" date="2017-12" db="EMBL/GenBank/DDBJ databases">
        <title>Comparative genomics of Botrytis spp.</title>
        <authorList>
            <person name="Valero-Jimenez C.A."/>
            <person name="Tapia P."/>
            <person name="Veloso J."/>
            <person name="Silva-Moreno E."/>
            <person name="Staats M."/>
            <person name="Valdes J.H."/>
            <person name="Van Kan J.A.L."/>
        </authorList>
    </citation>
    <scope>NUCLEOTIDE SEQUENCE [LARGE SCALE GENOMIC DNA]</scope>
    <source>
        <strain evidence="1 2">Bt9001</strain>
    </source>
</reference>
<keyword evidence="2" id="KW-1185">Reference proteome</keyword>
<proteinExistence type="predicted"/>